<accession>U6L018</accession>
<evidence type="ECO:0000256" key="1">
    <source>
        <dbReference type="SAM" id="MobiDB-lite"/>
    </source>
</evidence>
<dbReference type="InterPro" id="IPR022353">
    <property type="entry name" value="Insulin_CS"/>
</dbReference>
<dbReference type="VEuPathDB" id="ToxoDB:ETH_00014265"/>
<dbReference type="RefSeq" id="XP_013233273.1">
    <property type="nucleotide sequence ID" value="XM_013377819.1"/>
</dbReference>
<dbReference type="OMA" id="QRLCDCC"/>
<dbReference type="GO" id="GO:0016301">
    <property type="term" value="F:kinase activity"/>
    <property type="evidence" value="ECO:0007669"/>
    <property type="project" value="UniProtKB-KW"/>
</dbReference>
<dbReference type="SUPFAM" id="SSF55637">
    <property type="entry name" value="Cell cycle regulatory proteins"/>
    <property type="match status" value="1"/>
</dbReference>
<feature type="compositionally biased region" description="Acidic residues" evidence="1">
    <location>
        <begin position="497"/>
        <end position="509"/>
    </location>
</feature>
<dbReference type="GeneID" id="25252010"/>
<gene>
    <name evidence="2" type="ORF">ETH_00014265</name>
</gene>
<name>U6L018_EIMTE</name>
<feature type="region of interest" description="Disordered" evidence="1">
    <location>
        <begin position="820"/>
        <end position="868"/>
    </location>
</feature>
<dbReference type="AlphaFoldDB" id="U6L018"/>
<feature type="region of interest" description="Disordered" evidence="1">
    <location>
        <begin position="685"/>
        <end position="725"/>
    </location>
</feature>
<feature type="compositionally biased region" description="Polar residues" evidence="1">
    <location>
        <begin position="483"/>
        <end position="494"/>
    </location>
</feature>
<dbReference type="EMBL" id="HG675722">
    <property type="protein sequence ID" value="CDJ42523.1"/>
    <property type="molecule type" value="Genomic_DNA"/>
</dbReference>
<dbReference type="PROSITE" id="PS00262">
    <property type="entry name" value="INSULIN"/>
    <property type="match status" value="1"/>
</dbReference>
<dbReference type="OrthoDB" id="440676at2759"/>
<dbReference type="VEuPathDB" id="ToxoDB:ETH2_1587900"/>
<keyword evidence="3" id="KW-1185">Reference proteome</keyword>
<dbReference type="InterPro" id="IPR036858">
    <property type="entry name" value="Cyclin-dep_kinase_reg-sub_sf"/>
</dbReference>
<evidence type="ECO:0000313" key="3">
    <source>
        <dbReference type="Proteomes" id="UP000030747"/>
    </source>
</evidence>
<dbReference type="GO" id="GO:0016538">
    <property type="term" value="F:cyclin-dependent protein serine/threonine kinase regulator activity"/>
    <property type="evidence" value="ECO:0007669"/>
    <property type="project" value="InterPro"/>
</dbReference>
<dbReference type="Gene3D" id="3.30.170.10">
    <property type="entry name" value="Cyclin-dependent kinase, regulatory subunit"/>
    <property type="match status" value="1"/>
</dbReference>
<keyword evidence="2" id="KW-0808">Transferase</keyword>
<proteinExistence type="predicted"/>
<protein>
    <submittedName>
        <fullName evidence="2">Cyclin-dependent kinase, putative</fullName>
    </submittedName>
</protein>
<reference evidence="2" key="1">
    <citation type="submission" date="2013-10" db="EMBL/GenBank/DDBJ databases">
        <title>Genomic analysis of the causative agents of coccidiosis in chickens.</title>
        <authorList>
            <person name="Reid A.J."/>
            <person name="Blake D."/>
            <person name="Billington K."/>
            <person name="Browne H."/>
            <person name="Dunn M."/>
            <person name="Hung S."/>
            <person name="Kawahara F."/>
            <person name="Miranda-Saavedra D."/>
            <person name="Mourier T."/>
            <person name="Nagra H."/>
            <person name="Otto T.D."/>
            <person name="Rawlings N."/>
            <person name="Sanchez A."/>
            <person name="Sanders M."/>
            <person name="Subramaniam C."/>
            <person name="Tay Y."/>
            <person name="Dear P."/>
            <person name="Doerig C."/>
            <person name="Gruber A."/>
            <person name="Parkinson J."/>
            <person name="Shirley M."/>
            <person name="Wan K.L."/>
            <person name="Berriman M."/>
            <person name="Tomley F."/>
            <person name="Pain A."/>
        </authorList>
    </citation>
    <scope>NUCLEOTIDE SEQUENCE [LARGE SCALE GENOMIC DNA]</scope>
    <source>
        <strain evidence="2">Houghton</strain>
    </source>
</reference>
<feature type="compositionally biased region" description="Polar residues" evidence="1">
    <location>
        <begin position="33"/>
        <end position="43"/>
    </location>
</feature>
<evidence type="ECO:0000313" key="2">
    <source>
        <dbReference type="EMBL" id="CDJ42523.1"/>
    </source>
</evidence>
<sequence length="868" mass="94597">MRSPAARQRHQREPAVPPVPSSLPPCRILQRVNAENGSASPHLQPSAPLAPLKDGHRSGGHFPSLQRLCDCCISPKRRRGPRRSRHNVGLTVVAATPEHALEHSGRRLSFSARSSSCNSTAKTSRRDSSAVQRRAEMAAVAAESAAWAQRRGTVGMCCSGGCETEALLCTCTRDRSEVVAGTSSRCSTAARRRSQNAAAADAAISVRPTVTVATAVCAVENNSTAQLLTGRNPRSEVFQPQVPETQPQQRQQGATCPELFPHIRGGQFNGGIYYKAAAVASAAAAGAAAAACKCGLQKAAKAAAVRLPGSPLTLLPMPGTVKAAFEKPSAEKSRAGPTTSELAADKGACSCEPLIGSSAVKAMSPSVNCYAKTTAAAAKASHEAYMREELLHEAESRYTAVFVPVDRRLMEQVNDEFIRSDISRYPVKNTPCGIVFYSPRYSDDRFTYRHVLLSAGVKSAAEEIASATKREMRELILRRPQQQEDSTNIRNQLLSDEVSEESDDSEPDESSTAKASGAPSQALTHQDLGRLLQQIAEIATSQQARRQKHLLQQQQLAIARAVEKANRLLLLMVQLQRAPKQIPQRTFDRMKYLLAGCFFGSFPPISGENQEQSAARRCVLQRGSIGRLRKLLVLLLQCVAAITQQQQTSDATEMLLLQHKLLMQHKILQQQKVLRYALRGLEREQQNTPAPCLAENPEELEERQPDQLEGQQKTQQQPQPEDHQDVRRLEALPYKKSSYRGTSAMRLRKRRGPSLGELVDPFRWSTFIAARVPANHTLLLAITSSPPVATPQIDTPENQQKRWPRAAPAAADVACNDTAAPHAPAALPSGISAARKVANPTTTATAAEGTYSPSSQRKQKRRRYPLRH</sequence>
<organism evidence="2 3">
    <name type="scientific">Eimeria tenella</name>
    <name type="common">Coccidian parasite</name>
    <dbReference type="NCBI Taxonomy" id="5802"/>
    <lineage>
        <taxon>Eukaryota</taxon>
        <taxon>Sar</taxon>
        <taxon>Alveolata</taxon>
        <taxon>Apicomplexa</taxon>
        <taxon>Conoidasida</taxon>
        <taxon>Coccidia</taxon>
        <taxon>Eucoccidiorida</taxon>
        <taxon>Eimeriorina</taxon>
        <taxon>Eimeriidae</taxon>
        <taxon>Eimeria</taxon>
    </lineage>
</organism>
<feature type="compositionally biased region" description="Low complexity" evidence="1">
    <location>
        <begin position="707"/>
        <end position="719"/>
    </location>
</feature>
<feature type="region of interest" description="Disordered" evidence="1">
    <location>
        <begin position="1"/>
        <end position="59"/>
    </location>
</feature>
<feature type="compositionally biased region" description="Basic residues" evidence="1">
    <location>
        <begin position="857"/>
        <end position="868"/>
    </location>
</feature>
<dbReference type="Proteomes" id="UP000030747">
    <property type="component" value="Unassembled WGS sequence"/>
</dbReference>
<reference evidence="2" key="2">
    <citation type="submission" date="2013-10" db="EMBL/GenBank/DDBJ databases">
        <authorList>
            <person name="Aslett M."/>
        </authorList>
    </citation>
    <scope>NUCLEOTIDE SEQUENCE [LARGE SCALE GENOMIC DNA]</scope>
    <source>
        <strain evidence="2">Houghton</strain>
    </source>
</reference>
<feature type="compositionally biased region" description="Polar residues" evidence="1">
    <location>
        <begin position="512"/>
        <end position="522"/>
    </location>
</feature>
<feature type="region of interest" description="Disordered" evidence="1">
    <location>
        <begin position="479"/>
        <end position="522"/>
    </location>
</feature>
<keyword evidence="2" id="KW-0418">Kinase</keyword>